<reference evidence="1" key="1">
    <citation type="submission" date="2018-02" db="EMBL/GenBank/DDBJ databases">
        <title>The genomes of Aspergillus section Nigri reveals drivers in fungal speciation.</title>
        <authorList>
            <consortium name="DOE Joint Genome Institute"/>
            <person name="Vesth T.C."/>
            <person name="Nybo J."/>
            <person name="Theobald S."/>
            <person name="Brandl J."/>
            <person name="Frisvad J.C."/>
            <person name="Nielsen K.F."/>
            <person name="Lyhne E.K."/>
            <person name="Kogle M.E."/>
            <person name="Kuo A."/>
            <person name="Riley R."/>
            <person name="Clum A."/>
            <person name="Nolan M."/>
            <person name="Lipzen A."/>
            <person name="Salamov A."/>
            <person name="Henrissat B."/>
            <person name="Wiebenga A."/>
            <person name="De vries R.P."/>
            <person name="Grigoriev I.V."/>
            <person name="Mortensen U.H."/>
            <person name="Andersen M.R."/>
            <person name="Baker S.E."/>
        </authorList>
    </citation>
    <scope>NUCLEOTIDE SEQUENCE</scope>
    <source>
        <strain evidence="1">CBS 621.78</strain>
    </source>
</reference>
<name>A0ACD1GBQ3_9EURO</name>
<dbReference type="EMBL" id="KZ825336">
    <property type="protein sequence ID" value="RAH46564.1"/>
    <property type="molecule type" value="Genomic_DNA"/>
</dbReference>
<proteinExistence type="predicted"/>
<evidence type="ECO:0000313" key="1">
    <source>
        <dbReference type="EMBL" id="RAH46564.1"/>
    </source>
</evidence>
<protein>
    <submittedName>
        <fullName evidence="1">Uncharacterized protein</fullName>
    </submittedName>
</protein>
<organism evidence="1 2">
    <name type="scientific">Aspergillus brunneoviolaceus CBS 621.78</name>
    <dbReference type="NCBI Taxonomy" id="1450534"/>
    <lineage>
        <taxon>Eukaryota</taxon>
        <taxon>Fungi</taxon>
        <taxon>Dikarya</taxon>
        <taxon>Ascomycota</taxon>
        <taxon>Pezizomycotina</taxon>
        <taxon>Eurotiomycetes</taxon>
        <taxon>Eurotiomycetidae</taxon>
        <taxon>Eurotiales</taxon>
        <taxon>Aspergillaceae</taxon>
        <taxon>Aspergillus</taxon>
        <taxon>Aspergillus subgen. Circumdati</taxon>
    </lineage>
</organism>
<accession>A0ACD1GBQ3</accession>
<keyword evidence="2" id="KW-1185">Reference proteome</keyword>
<evidence type="ECO:0000313" key="2">
    <source>
        <dbReference type="Proteomes" id="UP000249057"/>
    </source>
</evidence>
<gene>
    <name evidence="1" type="ORF">BO95DRAFT_494743</name>
</gene>
<dbReference type="Proteomes" id="UP000249057">
    <property type="component" value="Unassembled WGS sequence"/>
</dbReference>
<sequence length="1056" mass="114916">MAGLEDNESVSTLVLPSVSGEDQGTTRAQCCSSPPDSVFEDSGVPFFAGFSEDFTVERDVIRPVTPPQSPNWTVHHTPEADSHTRPSSSHWKDASQSDPRPGILRVVSDVRTKVGKNVCNTPPRSPAKKSLRQSLGSYASKLRRRGQLIKKLKGHHPRRTGRISKHGELPLPHRSVLLPVSNSNQAPEPGQGHSRYSISGDLNVTALSPGGQVQRTRQAVDSSRGGSVRSSLLAFWDWLVYAPENTTPVPTQQHESEKHARHLTSQTPSSTSPSHHLTPPCPLELNTFTTATSLSKDKQIPTPSPLSQEKSPIVSPLKIIPPPGFSAREKPLHHRKTNLHRMAADKLSIEDPFQDPRTPERRYTGPFGTTLSEGMKEAYEIAPSMKSFFMESKSESSCGNVNHDDEENLLLSQRREASASRSTSYSIESSKRSRIPMASYHLRAPAGPSSLGKEMQTPSTHRSAIPVPVQKRSASSPARAYEATLTEPCTGKAPFINAPSALSTQSSEGLLGATTSNFVPATERGHAISTYLSDDDWNFDEETPKPRRTVYTGEYRTPVAERTAQRIHGPRLRISSSADEMLRGTGLQSVGYISSQGSDSGEYKSIDKSSSFERGQDGIGDTAGNCCHPVNSNDQEGFELCEETQGLGEETEVHESMSAAPAPKSVLSEKIRSQASVTKASPIGLQEIDTLLPVASSYLKKERDQTPPSNESHHDTQHIEDSHIGPTVESFRVQRIHAALHSHPVRPSSVEAMYEFPIQGTGLLKSKPSNGTDQAATFNKILSKTIENQNTYIDVRVQNSAPRSERKTTFSIRNMFKPRAGAHKELINPDNGGSTRKTPITAKPIRKAVSSKNLGAAMKPSGLGWSITHSRKTHTSQISNPIQIPLERLPAGYKPLPGPSTPNLVNVERNMPTNPRIHTPTVAGSRSRRHVVTAFSGSPYLASQTSDPSSKSILGAASPSRIPVPVTHVGVQTENRLVNQGGGVHDGVLDHFIKKYGRGAMTPPQRDTFLRHLEGVGAAQKALDEAIASKDKRQSEKEAAEEALELLVQQLEGFLS</sequence>